<evidence type="ECO:0000256" key="4">
    <source>
        <dbReference type="ARBA" id="ARBA00023125"/>
    </source>
</evidence>
<feature type="region of interest" description="Disordered" evidence="7">
    <location>
        <begin position="257"/>
        <end position="278"/>
    </location>
</feature>
<dbReference type="GO" id="GO:0006355">
    <property type="term" value="P:regulation of DNA-templated transcription"/>
    <property type="evidence" value="ECO:0000318"/>
    <property type="project" value="GO_Central"/>
</dbReference>
<sequence>MGREAAATRPPKLRRGLWSPEEDEKLYNHIIRYGVGCWSSVPKLAGLERCGKSCRLRWINYLRPDLKRGSFSQQEEDLIVSLHKILGNRWSQIASQLPGRTDNEIKNFWNSCIKKKLRQQGIDPATHKPLNDDDNAAAAAAADNDAAVAPHHHRRHQDDHCGAANIDNNNNNNNNNNNRQLPSADDHCFAMSSDDPLAPHSPTVSFDPLSVTNVPTAMQQGSYGSFRSDNDHLCDYGGGGVDVVSDAATAYSAPYTGGGGGGGDSSSNSNGNGTWACSGGEPMPPHVAMFGRDAAQAAAYHQFVDPAKYSPWQQHPAARLHDHNVGGAAAGFPIRSMSRDLPGSCFDLARSALEDEFSVDFL</sequence>
<dbReference type="FunFam" id="1.10.10.60:FF:000268">
    <property type="entry name" value="Transcription factor MYB86"/>
    <property type="match status" value="1"/>
</dbReference>
<gene>
    <name evidence="12" type="primary">LOC100383951</name>
</gene>
<evidence type="ECO:0000256" key="2">
    <source>
        <dbReference type="ARBA" id="ARBA00022737"/>
    </source>
</evidence>
<dbReference type="PROSITE" id="PS51294">
    <property type="entry name" value="HTH_MYB"/>
    <property type="match status" value="2"/>
</dbReference>
<dbReference type="Pfam" id="PF00249">
    <property type="entry name" value="Myb_DNA-binding"/>
    <property type="match status" value="2"/>
</dbReference>
<dbReference type="InterPro" id="IPR017930">
    <property type="entry name" value="Myb_dom"/>
</dbReference>
<evidence type="ECO:0000256" key="3">
    <source>
        <dbReference type="ARBA" id="ARBA00023015"/>
    </source>
</evidence>
<reference evidence="13" key="4">
    <citation type="submission" date="2015-12" db="EMBL/GenBank/DDBJ databases">
        <title>Update maize B73 reference genome by single molecule sequencing technologies.</title>
        <authorList>
            <consortium name="Maize Genome Sequencing Project"/>
            <person name="Ware D."/>
        </authorList>
    </citation>
    <scope>NUCLEOTIDE SEQUENCE [LARGE SCALE GENOMIC DNA]</scope>
    <source>
        <strain evidence="13">cv. B73</strain>
    </source>
</reference>
<dbReference type="SUPFAM" id="SSF46689">
    <property type="entry name" value="Homeodomain-like"/>
    <property type="match status" value="1"/>
</dbReference>
<evidence type="ECO:0000313" key="11">
    <source>
        <dbReference type="EMBL" id="ADX60130.1"/>
    </source>
</evidence>
<feature type="region of interest" description="Disordered" evidence="7">
    <location>
        <begin position="139"/>
        <end position="204"/>
    </location>
</feature>
<evidence type="ECO:0000313" key="12">
    <source>
        <dbReference type="EnsemblPlants" id="Zm00001eb162680_P001"/>
    </source>
</evidence>
<dbReference type="OrthoDB" id="2143914at2759"/>
<feature type="compositionally biased region" description="Low complexity" evidence="7">
    <location>
        <begin position="168"/>
        <end position="178"/>
    </location>
</feature>
<evidence type="ECO:0000256" key="6">
    <source>
        <dbReference type="ARBA" id="ARBA00023242"/>
    </source>
</evidence>
<dbReference type="HOGENOM" id="CLU_028567_16_4_1"/>
<name>C0PK93_MAIZE</name>
<proteinExistence type="evidence at transcript level"/>
<keyword evidence="3" id="KW-0805">Transcription regulation</keyword>
<dbReference type="Proteomes" id="UP000007305">
    <property type="component" value="Chromosome 3"/>
</dbReference>
<feature type="domain" description="Myb-like" evidence="8">
    <location>
        <begin position="10"/>
        <end position="62"/>
    </location>
</feature>
<feature type="domain" description="Myb-like" evidence="8">
    <location>
        <begin position="63"/>
        <end position="113"/>
    </location>
</feature>
<dbReference type="KEGG" id="zma:100383951"/>
<keyword evidence="13" id="KW-1185">Reference proteome</keyword>
<evidence type="ECO:0000256" key="1">
    <source>
        <dbReference type="ARBA" id="ARBA00004123"/>
    </source>
</evidence>
<evidence type="ECO:0000256" key="5">
    <source>
        <dbReference type="ARBA" id="ARBA00023163"/>
    </source>
</evidence>
<dbReference type="InterPro" id="IPR051953">
    <property type="entry name" value="Plant_SW-associated_TFs"/>
</dbReference>
<dbReference type="EMBL" id="HQ858718">
    <property type="protein sequence ID" value="ADX60130.1"/>
    <property type="molecule type" value="mRNA"/>
</dbReference>
<dbReference type="GO" id="GO:0000976">
    <property type="term" value="F:transcription cis-regulatory region binding"/>
    <property type="evidence" value="ECO:0000318"/>
    <property type="project" value="GO_Central"/>
</dbReference>
<evidence type="ECO:0000259" key="9">
    <source>
        <dbReference type="PROSITE" id="PS51294"/>
    </source>
</evidence>
<dbReference type="PANTHER" id="PTHR47997">
    <property type="entry name" value="MYB DOMAIN PROTEIN 55"/>
    <property type="match status" value="1"/>
</dbReference>
<dbReference type="SMART" id="SM00717">
    <property type="entry name" value="SANT"/>
    <property type="match status" value="2"/>
</dbReference>
<protein>
    <submittedName>
        <fullName evidence="11">MYB transcription factor</fullName>
    </submittedName>
</protein>
<dbReference type="RefSeq" id="NP_001170039.1">
    <property type="nucleotide sequence ID" value="NM_001176568.1"/>
</dbReference>
<dbReference type="AlphaFoldDB" id="C0PK93"/>
<dbReference type="Gene3D" id="1.10.10.60">
    <property type="entry name" value="Homeodomain-like"/>
    <property type="match status" value="2"/>
</dbReference>
<keyword evidence="6" id="KW-0539">Nucleus</keyword>
<feature type="domain" description="HTH myb-type" evidence="9">
    <location>
        <begin position="11"/>
        <end position="62"/>
    </location>
</feature>
<accession>C0PK93</accession>
<dbReference type="PANTHER" id="PTHR47997:SF6">
    <property type="entry name" value="MYB TRANSCRIPTION FACTOR"/>
    <property type="match status" value="1"/>
</dbReference>
<feature type="domain" description="HTH myb-type" evidence="9">
    <location>
        <begin position="63"/>
        <end position="117"/>
    </location>
</feature>
<dbReference type="ExpressionAtlas" id="C0PK93">
    <property type="expression patterns" value="baseline and differential"/>
</dbReference>
<dbReference type="InterPro" id="IPR009057">
    <property type="entry name" value="Homeodomain-like_sf"/>
</dbReference>
<reference evidence="10" key="2">
    <citation type="journal article" date="2009" name="PLoS Genet.">
        <title>Sequencing, mapping, and analysis of 27,455 maize full-length cDNAs.</title>
        <authorList>
            <person name="Soderlund C."/>
            <person name="Descour A."/>
            <person name="Kudrna D."/>
            <person name="Bomhoff M."/>
            <person name="Boyd L."/>
            <person name="Currie J."/>
            <person name="Angelova A."/>
            <person name="Collura K."/>
            <person name="Wissotski M."/>
            <person name="Ashley E."/>
            <person name="Morrow D."/>
            <person name="Fernandes J."/>
            <person name="Walbot V."/>
            <person name="Yu Y."/>
        </authorList>
    </citation>
    <scope>NUCLEOTIDE SEQUENCE</scope>
    <source>
        <strain evidence="10">B73</strain>
    </source>
</reference>
<dbReference type="PROSITE" id="PS50090">
    <property type="entry name" value="MYB_LIKE"/>
    <property type="match status" value="2"/>
</dbReference>
<organism evidence="10">
    <name type="scientific">Zea mays</name>
    <name type="common">Maize</name>
    <dbReference type="NCBI Taxonomy" id="4577"/>
    <lineage>
        <taxon>Eukaryota</taxon>
        <taxon>Viridiplantae</taxon>
        <taxon>Streptophyta</taxon>
        <taxon>Embryophyta</taxon>
        <taxon>Tracheophyta</taxon>
        <taxon>Spermatophyta</taxon>
        <taxon>Magnoliopsida</taxon>
        <taxon>Liliopsida</taxon>
        <taxon>Poales</taxon>
        <taxon>Poaceae</taxon>
        <taxon>PACMAD clade</taxon>
        <taxon>Panicoideae</taxon>
        <taxon>Andropogonodae</taxon>
        <taxon>Andropogoneae</taxon>
        <taxon>Tripsacinae</taxon>
        <taxon>Zea</taxon>
    </lineage>
</organism>
<dbReference type="GeneID" id="100383951"/>
<dbReference type="FunFam" id="1.10.10.60:FF:000158">
    <property type="entry name" value="MYB transcription factor"/>
    <property type="match status" value="1"/>
</dbReference>
<dbReference type="GO" id="GO:0005634">
    <property type="term" value="C:nucleus"/>
    <property type="evidence" value="ECO:0000318"/>
    <property type="project" value="GO_Central"/>
</dbReference>
<reference evidence="12" key="6">
    <citation type="submission" date="2021-05" db="UniProtKB">
        <authorList>
            <consortium name="EnsemblPlants"/>
        </authorList>
    </citation>
    <scope>IDENTIFICATION</scope>
    <source>
        <strain evidence="12">cv. B73</strain>
    </source>
</reference>
<dbReference type="SMR" id="C0PK93"/>
<evidence type="ECO:0000313" key="13">
    <source>
        <dbReference type="Proteomes" id="UP000007305"/>
    </source>
</evidence>
<dbReference type="EMBL" id="BT068712">
    <property type="protein sequence ID" value="ACN35609.1"/>
    <property type="molecule type" value="mRNA"/>
</dbReference>
<dbReference type="InterPro" id="IPR001005">
    <property type="entry name" value="SANT/Myb"/>
</dbReference>
<evidence type="ECO:0000259" key="8">
    <source>
        <dbReference type="PROSITE" id="PS50090"/>
    </source>
</evidence>
<comment type="subcellular location">
    <subcellularLocation>
        <location evidence="1">Nucleus</location>
    </subcellularLocation>
</comment>
<reference evidence="11" key="3">
    <citation type="submission" date="2011-01" db="EMBL/GenBank/DDBJ databases">
        <title>Maize Transcription Factor ORFeome Collection.</title>
        <authorList>
            <person name="Gray J."/>
            <person name="Li T."/>
            <person name="Grotewold E."/>
        </authorList>
    </citation>
    <scope>NUCLEOTIDE SEQUENCE</scope>
</reference>
<keyword evidence="4" id="KW-0238">DNA-binding</keyword>
<dbReference type="EnsemblPlants" id="Zm00001eb162680_T001">
    <property type="protein sequence ID" value="Zm00001eb162680_P001"/>
    <property type="gene ID" value="Zm00001eb162680"/>
</dbReference>
<dbReference type="CDD" id="cd00167">
    <property type="entry name" value="SANT"/>
    <property type="match status" value="2"/>
</dbReference>
<reference evidence="12" key="5">
    <citation type="submission" date="2019-07" db="EMBL/GenBank/DDBJ databases">
        <authorList>
            <person name="Seetharam A."/>
            <person name="Woodhouse M."/>
            <person name="Cannon E."/>
        </authorList>
    </citation>
    <scope>NUCLEOTIDE SEQUENCE [LARGE SCALE GENOMIC DNA]</scope>
    <source>
        <strain evidence="12">cv. B73</strain>
    </source>
</reference>
<keyword evidence="2" id="KW-0677">Repeat</keyword>
<evidence type="ECO:0000313" key="10">
    <source>
        <dbReference type="EMBL" id="ACN35609.1"/>
    </source>
</evidence>
<evidence type="ECO:0000256" key="7">
    <source>
        <dbReference type="SAM" id="MobiDB-lite"/>
    </source>
</evidence>
<keyword evidence="5" id="KW-0804">Transcription</keyword>
<reference evidence="11" key="1">
    <citation type="journal article" date="2009" name="Plant Physiol.">
        <title>GRASSIUS: a platform for comparative regulatory genomics across the grasses.</title>
        <authorList>
            <person name="Yilmaz A."/>
            <person name="Nishiyama M.Y.Jr."/>
            <person name="Fuentes B.G."/>
            <person name="Souza G.M."/>
            <person name="Janies D."/>
            <person name="Gray J."/>
            <person name="Grotewold E."/>
        </authorList>
    </citation>
    <scope>NUCLEOTIDE SEQUENCE</scope>
</reference>
<dbReference type="Gramene" id="Zm00001eb162680_T001">
    <property type="protein sequence ID" value="Zm00001eb162680_P001"/>
    <property type="gene ID" value="Zm00001eb162680"/>
</dbReference>